<dbReference type="SUPFAM" id="SSF52833">
    <property type="entry name" value="Thioredoxin-like"/>
    <property type="match status" value="1"/>
</dbReference>
<dbReference type="GO" id="GO:0017004">
    <property type="term" value="P:cytochrome complex assembly"/>
    <property type="evidence" value="ECO:0007669"/>
    <property type="project" value="UniProtKB-KW"/>
</dbReference>
<evidence type="ECO:0000259" key="6">
    <source>
        <dbReference type="PROSITE" id="PS51352"/>
    </source>
</evidence>
<keyword evidence="8" id="KW-1185">Reference proteome</keyword>
<keyword evidence="5" id="KW-0732">Signal</keyword>
<keyword evidence="2" id="KW-0201">Cytochrome c-type biogenesis</keyword>
<keyword evidence="4" id="KW-0676">Redox-active center</keyword>
<dbReference type="GO" id="GO:0030313">
    <property type="term" value="C:cell envelope"/>
    <property type="evidence" value="ECO:0007669"/>
    <property type="project" value="UniProtKB-SubCell"/>
</dbReference>
<dbReference type="Gene3D" id="3.40.30.10">
    <property type="entry name" value="Glutaredoxin"/>
    <property type="match status" value="1"/>
</dbReference>
<dbReference type="Proteomes" id="UP000326570">
    <property type="component" value="Unassembled WGS sequence"/>
</dbReference>
<dbReference type="PROSITE" id="PS51352">
    <property type="entry name" value="THIOREDOXIN_2"/>
    <property type="match status" value="1"/>
</dbReference>
<dbReference type="EMBL" id="VTWT01000003">
    <property type="protein sequence ID" value="KAA9340035.1"/>
    <property type="molecule type" value="Genomic_DNA"/>
</dbReference>
<dbReference type="CDD" id="cd02966">
    <property type="entry name" value="TlpA_like_family"/>
    <property type="match status" value="1"/>
</dbReference>
<comment type="subcellular location">
    <subcellularLocation>
        <location evidence="1">Cell envelope</location>
    </subcellularLocation>
</comment>
<dbReference type="PANTHER" id="PTHR42852">
    <property type="entry name" value="THIOL:DISULFIDE INTERCHANGE PROTEIN DSBE"/>
    <property type="match status" value="1"/>
</dbReference>
<dbReference type="InterPro" id="IPR050553">
    <property type="entry name" value="Thioredoxin_ResA/DsbE_sf"/>
</dbReference>
<evidence type="ECO:0000256" key="1">
    <source>
        <dbReference type="ARBA" id="ARBA00004196"/>
    </source>
</evidence>
<feature type="domain" description="Thioredoxin" evidence="6">
    <location>
        <begin position="325"/>
        <end position="469"/>
    </location>
</feature>
<feature type="signal peptide" evidence="5">
    <location>
        <begin position="1"/>
        <end position="19"/>
    </location>
</feature>
<keyword evidence="3" id="KW-1015">Disulfide bond</keyword>
<evidence type="ECO:0000313" key="8">
    <source>
        <dbReference type="Proteomes" id="UP000326570"/>
    </source>
</evidence>
<organism evidence="7 8">
    <name type="scientific">Adhaeribacter soli</name>
    <dbReference type="NCBI Taxonomy" id="2607655"/>
    <lineage>
        <taxon>Bacteria</taxon>
        <taxon>Pseudomonadati</taxon>
        <taxon>Bacteroidota</taxon>
        <taxon>Cytophagia</taxon>
        <taxon>Cytophagales</taxon>
        <taxon>Hymenobacteraceae</taxon>
        <taxon>Adhaeribacter</taxon>
    </lineage>
</organism>
<sequence length="476" mass="54269">MKKFILLTFFAASCYQASAQQTVSISGKVSNPQSDSVLLAIPENVFDSREHATYAILNDKKEFSLNVQLKHPVLADLVNGDEVITLFLQPGDNLNVKFNADDIVKTIKFQGQGAAENTYLREQEKKFELNEDYQVLPENIKSREDQFSKFLDYRKEDQLNFLKKYVAKSPLSEEFQKYAKAQIEFTWANDRLTYADLREQIVHTERRLVLTPGYYNFLKTLDLNNPAAYISPVYNEFAMNYVEFLAAEAKVKKTDQEYYYTCFELAKTKMTGRALNLVQARIIYQSCKNGHLGFTDRMLADFSKTNTDQQLATILQQTYDAHKAYAMGALAPEFELTNVKGETVRLSDYKGKLVYLSFWQTECGLCLMDMPYAQELAKTMTGKDIVFLNVNMDKDEKAWRNMVTKKNLLGVHVYGKTPAADLMKLYNLKETPSYFLIAEDGTFLSTKPKRPSSHGATEEIAQAFGKAANITAALKK</sequence>
<proteinExistence type="predicted"/>
<name>A0A5N1J012_9BACT</name>
<evidence type="ECO:0000256" key="4">
    <source>
        <dbReference type="ARBA" id="ARBA00023284"/>
    </source>
</evidence>
<evidence type="ECO:0000256" key="3">
    <source>
        <dbReference type="ARBA" id="ARBA00023157"/>
    </source>
</evidence>
<dbReference type="InterPro" id="IPR036249">
    <property type="entry name" value="Thioredoxin-like_sf"/>
</dbReference>
<dbReference type="InterPro" id="IPR013740">
    <property type="entry name" value="Redoxin"/>
</dbReference>
<comment type="caution">
    <text evidence="7">The sequence shown here is derived from an EMBL/GenBank/DDBJ whole genome shotgun (WGS) entry which is preliminary data.</text>
</comment>
<accession>A0A5N1J012</accession>
<gene>
    <name evidence="7" type="ORF">F0P94_06710</name>
</gene>
<dbReference type="Pfam" id="PF08534">
    <property type="entry name" value="Redoxin"/>
    <property type="match status" value="1"/>
</dbReference>
<feature type="chain" id="PRO_5024862337" evidence="5">
    <location>
        <begin position="20"/>
        <end position="476"/>
    </location>
</feature>
<dbReference type="InterPro" id="IPR013766">
    <property type="entry name" value="Thioredoxin_domain"/>
</dbReference>
<evidence type="ECO:0000313" key="7">
    <source>
        <dbReference type="EMBL" id="KAA9340035.1"/>
    </source>
</evidence>
<reference evidence="7 8" key="1">
    <citation type="submission" date="2019-09" db="EMBL/GenBank/DDBJ databases">
        <title>Genome sequence of Adhaeribacter sp. M2.</title>
        <authorList>
            <person name="Srinivasan S."/>
        </authorList>
    </citation>
    <scope>NUCLEOTIDE SEQUENCE [LARGE SCALE GENOMIC DNA]</scope>
    <source>
        <strain evidence="7 8">M2</strain>
    </source>
</reference>
<dbReference type="AlphaFoldDB" id="A0A5N1J012"/>
<evidence type="ECO:0000256" key="2">
    <source>
        <dbReference type="ARBA" id="ARBA00022748"/>
    </source>
</evidence>
<dbReference type="GO" id="GO:0016491">
    <property type="term" value="F:oxidoreductase activity"/>
    <property type="evidence" value="ECO:0007669"/>
    <property type="project" value="InterPro"/>
</dbReference>
<dbReference type="RefSeq" id="WP_150903097.1">
    <property type="nucleotide sequence ID" value="NZ_VTWT01000003.1"/>
</dbReference>
<protein>
    <submittedName>
        <fullName evidence="7">Redoxin domain-containing protein</fullName>
    </submittedName>
</protein>
<dbReference type="PANTHER" id="PTHR42852:SF6">
    <property type="entry name" value="THIOL:DISULFIDE INTERCHANGE PROTEIN DSBE"/>
    <property type="match status" value="1"/>
</dbReference>
<evidence type="ECO:0000256" key="5">
    <source>
        <dbReference type="SAM" id="SignalP"/>
    </source>
</evidence>